<protein>
    <submittedName>
        <fullName evidence="1">Uncharacterized protein</fullName>
    </submittedName>
</protein>
<proteinExistence type="predicted"/>
<gene>
    <name evidence="1" type="ORF">TCEB3V08_LOCUS1809</name>
</gene>
<organism evidence="1">
    <name type="scientific">Timema cristinae</name>
    <name type="common">Walking stick</name>
    <dbReference type="NCBI Taxonomy" id="61476"/>
    <lineage>
        <taxon>Eukaryota</taxon>
        <taxon>Metazoa</taxon>
        <taxon>Ecdysozoa</taxon>
        <taxon>Arthropoda</taxon>
        <taxon>Hexapoda</taxon>
        <taxon>Insecta</taxon>
        <taxon>Pterygota</taxon>
        <taxon>Neoptera</taxon>
        <taxon>Polyneoptera</taxon>
        <taxon>Phasmatodea</taxon>
        <taxon>Timematodea</taxon>
        <taxon>Timematoidea</taxon>
        <taxon>Timematidae</taxon>
        <taxon>Timema</taxon>
    </lineage>
</organism>
<dbReference type="AlphaFoldDB" id="A0A7R9CEK2"/>
<reference evidence="1" key="1">
    <citation type="submission" date="2020-11" db="EMBL/GenBank/DDBJ databases">
        <authorList>
            <person name="Tran Van P."/>
        </authorList>
    </citation>
    <scope>NUCLEOTIDE SEQUENCE</scope>
</reference>
<dbReference type="EMBL" id="OC316813">
    <property type="protein sequence ID" value="CAD7393852.1"/>
    <property type="molecule type" value="Genomic_DNA"/>
</dbReference>
<name>A0A7R9CEK2_TIMCR</name>
<sequence>MNPVLACAGLGMDWHCPEVLDIVVHHFIWDDQLVLHHLSLSHLIQHHLLVGMVFTAWTLTSHYRGQHYTVRSWGGCGTLCCSTWLRHASVVNRAATRRCGISNSSGWSSQKLGDGYQYHCRSQVLLNYSADWSVWNYPGRWGRKTEVTRPLPGRTHADACKITSWWGQPQLKVNKLGLSLRCWGKFRALHLEICDASIQVTKVRGLDAGARKTGCLATHHLLTVRARVQKTPGTPWSIFCPVAGTLVLLVGIELCPMNCLDMFPQRTWVCIPLGAARRLADIRIVLFKTTCGGVKALTSLEWVLFWCLARSDALLNALLQPGYSHMYGFSPVCEQMLKRFLPRQSNINMLNFQASPSPRFTHRALMGFFPGVPPHVHHQHVLSLEWLLVS</sequence>
<evidence type="ECO:0000313" key="1">
    <source>
        <dbReference type="EMBL" id="CAD7393852.1"/>
    </source>
</evidence>
<accession>A0A7R9CEK2</accession>